<evidence type="ECO:0000313" key="3">
    <source>
        <dbReference type="Proteomes" id="UP001595816"/>
    </source>
</evidence>
<reference evidence="3" key="1">
    <citation type="journal article" date="2019" name="Int. J. Syst. Evol. Microbiol.">
        <title>The Global Catalogue of Microorganisms (GCM) 10K type strain sequencing project: providing services to taxonomists for standard genome sequencing and annotation.</title>
        <authorList>
            <consortium name="The Broad Institute Genomics Platform"/>
            <consortium name="The Broad Institute Genome Sequencing Center for Infectious Disease"/>
            <person name="Wu L."/>
            <person name="Ma J."/>
        </authorList>
    </citation>
    <scope>NUCLEOTIDE SEQUENCE [LARGE SCALE GENOMIC DNA]</scope>
    <source>
        <strain evidence="3">CGMCC 4.7289</strain>
    </source>
</reference>
<dbReference type="Proteomes" id="UP001595816">
    <property type="component" value="Unassembled WGS sequence"/>
</dbReference>
<feature type="transmembrane region" description="Helical" evidence="1">
    <location>
        <begin position="67"/>
        <end position="85"/>
    </location>
</feature>
<keyword evidence="1" id="KW-0472">Membrane</keyword>
<name>A0ABV8LZ74_9ACTN</name>
<evidence type="ECO:0000313" key="2">
    <source>
        <dbReference type="EMBL" id="MFC4135778.1"/>
    </source>
</evidence>
<keyword evidence="3" id="KW-1185">Reference proteome</keyword>
<sequence length="123" mass="13300">MRTVRLLAAGYLGLSILTFAAVIALRGHTDIVTDAVWVRTFLVVLSALAITYFAARAARGSRPALKRLRILSGVMTVAIVVIVALPGLFPGWLRIEQAVCGVLLLTVFLRSPRAFAELEPQEA</sequence>
<dbReference type="EMBL" id="JBHSAY010000025">
    <property type="protein sequence ID" value="MFC4135778.1"/>
    <property type="molecule type" value="Genomic_DNA"/>
</dbReference>
<organism evidence="2 3">
    <name type="scientific">Hamadaea flava</name>
    <dbReference type="NCBI Taxonomy" id="1742688"/>
    <lineage>
        <taxon>Bacteria</taxon>
        <taxon>Bacillati</taxon>
        <taxon>Actinomycetota</taxon>
        <taxon>Actinomycetes</taxon>
        <taxon>Micromonosporales</taxon>
        <taxon>Micromonosporaceae</taxon>
        <taxon>Hamadaea</taxon>
    </lineage>
</organism>
<keyword evidence="1" id="KW-1133">Transmembrane helix</keyword>
<gene>
    <name evidence="2" type="ORF">ACFOZ4_34645</name>
</gene>
<accession>A0ABV8LZ74</accession>
<evidence type="ECO:0000256" key="1">
    <source>
        <dbReference type="SAM" id="Phobius"/>
    </source>
</evidence>
<protein>
    <submittedName>
        <fullName evidence="2">Uncharacterized protein</fullName>
    </submittedName>
</protein>
<comment type="caution">
    <text evidence="2">The sequence shown here is derived from an EMBL/GenBank/DDBJ whole genome shotgun (WGS) entry which is preliminary data.</text>
</comment>
<proteinExistence type="predicted"/>
<keyword evidence="1" id="KW-0812">Transmembrane</keyword>
<dbReference type="RefSeq" id="WP_253763194.1">
    <property type="nucleotide sequence ID" value="NZ_JAMZDZ010000001.1"/>
</dbReference>
<feature type="transmembrane region" description="Helical" evidence="1">
    <location>
        <begin position="36"/>
        <end position="55"/>
    </location>
</feature>